<accession>A0AB72ZPB6</accession>
<comment type="caution">
    <text evidence="2">The sequence shown here is derived from an EMBL/GenBank/DDBJ whole genome shotgun (WGS) entry which is preliminary data.</text>
</comment>
<evidence type="ECO:0000313" key="3">
    <source>
        <dbReference type="Proteomes" id="UP000003231"/>
    </source>
</evidence>
<proteinExistence type="predicted"/>
<sequence>MVWVWLRNICYRYVLSIIAKYYLLLKMMILTGSVEKPARYLMANRGEE</sequence>
<keyword evidence="1" id="KW-0472">Membrane</keyword>
<keyword evidence="1" id="KW-1133">Transmembrane helix</keyword>
<keyword evidence="1" id="KW-0812">Transmembrane</keyword>
<evidence type="ECO:0000256" key="1">
    <source>
        <dbReference type="SAM" id="Phobius"/>
    </source>
</evidence>
<organism evidence="2 3">
    <name type="scientific">Yersinia pestis PY-08</name>
    <dbReference type="NCBI Taxonomy" id="992134"/>
    <lineage>
        <taxon>Bacteria</taxon>
        <taxon>Pseudomonadati</taxon>
        <taxon>Pseudomonadota</taxon>
        <taxon>Gammaproteobacteria</taxon>
        <taxon>Enterobacterales</taxon>
        <taxon>Yersiniaceae</taxon>
        <taxon>Yersinia</taxon>
    </lineage>
</organism>
<name>A0AB72ZPB6_YERPE</name>
<evidence type="ECO:0000313" key="2">
    <source>
        <dbReference type="EMBL" id="EIR24462.1"/>
    </source>
</evidence>
<gene>
    <name evidence="2" type="ORF">YPPY08_0473</name>
</gene>
<dbReference type="EMBL" id="AKRT01000079">
    <property type="protein sequence ID" value="EIR24462.1"/>
    <property type="molecule type" value="Genomic_DNA"/>
</dbReference>
<feature type="transmembrane region" description="Helical" evidence="1">
    <location>
        <begin position="12"/>
        <end position="32"/>
    </location>
</feature>
<dbReference type="AlphaFoldDB" id="A0AB72ZPB6"/>
<dbReference type="Proteomes" id="UP000003231">
    <property type="component" value="Unassembled WGS sequence"/>
</dbReference>
<reference evidence="2 3" key="1">
    <citation type="submission" date="2012-05" db="EMBL/GenBank/DDBJ databases">
        <title>Genome sequence of Yersinia Pestis PY-08.</title>
        <authorList>
            <person name="Santana-Cruz I."/>
            <person name="Sengamalay N."/>
            <person name="McCracken C."/>
            <person name="Daugherty S.C."/>
            <person name="Maroo A."/>
            <person name="Vara P.G."/>
            <person name="Tallon L.J."/>
            <person name="Sadzewicz L."/>
            <person name="Vinetz J.M."/>
            <person name="Cespedes Zambrano M.J."/>
            <person name="Fraser-Liggett C.M."/>
            <person name="Tettelin H."/>
        </authorList>
    </citation>
    <scope>NUCLEOTIDE SEQUENCE [LARGE SCALE GENOMIC DNA]</scope>
    <source>
        <strain evidence="2 3">PY-08</strain>
    </source>
</reference>
<protein>
    <submittedName>
        <fullName evidence="2">Uncharacterized protein</fullName>
    </submittedName>
</protein>